<reference evidence="3 4" key="1">
    <citation type="journal article" date="2019" name="Int. J. Syst. Evol. Microbiol.">
        <title>The Global Catalogue of Microorganisms (GCM) 10K type strain sequencing project: providing services to taxonomists for standard genome sequencing and annotation.</title>
        <authorList>
            <consortium name="The Broad Institute Genomics Platform"/>
            <consortium name="The Broad Institute Genome Sequencing Center for Infectious Disease"/>
            <person name="Wu L."/>
            <person name="Ma J."/>
        </authorList>
    </citation>
    <scope>NUCLEOTIDE SEQUENCE [LARGE SCALE GENOMIC DNA]</scope>
    <source>
        <strain evidence="3 4">JCM 13244</strain>
    </source>
</reference>
<dbReference type="InterPro" id="IPR043144">
    <property type="entry name" value="Mal/L-sulf/L-lact_DH-like_ah"/>
</dbReference>
<gene>
    <name evidence="3" type="ORF">GCM10009680_42770</name>
</gene>
<accession>A0ABN2I3K5</accession>
<keyword evidence="4" id="KW-1185">Reference proteome</keyword>
<proteinExistence type="inferred from homology"/>
<dbReference type="Proteomes" id="UP001499947">
    <property type="component" value="Unassembled WGS sequence"/>
</dbReference>
<dbReference type="Gene3D" id="3.30.60.50">
    <property type="entry name" value="Hypothetical oxidoreductase yiak, domain 3"/>
    <property type="match status" value="1"/>
</dbReference>
<evidence type="ECO:0000313" key="3">
    <source>
        <dbReference type="EMBL" id="GAA1698036.1"/>
    </source>
</evidence>
<dbReference type="Gene3D" id="1.10.1530.10">
    <property type="match status" value="1"/>
</dbReference>
<evidence type="ECO:0000256" key="1">
    <source>
        <dbReference type="ARBA" id="ARBA00006056"/>
    </source>
</evidence>
<dbReference type="InterPro" id="IPR043143">
    <property type="entry name" value="Mal/L-sulf/L-lact_DH-like_NADP"/>
</dbReference>
<comment type="caution">
    <text evidence="3">The sequence shown here is derived from an EMBL/GenBank/DDBJ whole genome shotgun (WGS) entry which is preliminary data.</text>
</comment>
<dbReference type="RefSeq" id="WP_211127984.1">
    <property type="nucleotide sequence ID" value="NZ_CP072941.1"/>
</dbReference>
<evidence type="ECO:0000256" key="2">
    <source>
        <dbReference type="ARBA" id="ARBA00023002"/>
    </source>
</evidence>
<dbReference type="InterPro" id="IPR003767">
    <property type="entry name" value="Malate/L-lactate_DH-like"/>
</dbReference>
<dbReference type="Pfam" id="PF02615">
    <property type="entry name" value="Ldh_2"/>
    <property type="match status" value="1"/>
</dbReference>
<dbReference type="PANTHER" id="PTHR11091:SF0">
    <property type="entry name" value="MALATE DEHYDROGENASE"/>
    <property type="match status" value="1"/>
</dbReference>
<protein>
    <submittedName>
        <fullName evidence="3">Ldh family oxidoreductase</fullName>
    </submittedName>
</protein>
<name>A0ABN2I3K5_9ACTN</name>
<dbReference type="SUPFAM" id="SSF89733">
    <property type="entry name" value="L-sulfolactate dehydrogenase-like"/>
    <property type="match status" value="1"/>
</dbReference>
<dbReference type="Gene3D" id="3.30.1370.60">
    <property type="entry name" value="Hypothetical oxidoreductase yiak, domain 2"/>
    <property type="match status" value="1"/>
</dbReference>
<dbReference type="EMBL" id="BAAALR010000050">
    <property type="protein sequence ID" value="GAA1698036.1"/>
    <property type="molecule type" value="Genomic_DNA"/>
</dbReference>
<dbReference type="PANTHER" id="PTHR11091">
    <property type="entry name" value="OXIDOREDUCTASE-RELATED"/>
    <property type="match status" value="1"/>
</dbReference>
<sequence>MIAGPDRRDSAQLTALACRILTAQGVPPAAAMWQAGLLVDAELKGQRSHGLLRLPRLVNRIRNGVADPTATGVHTWRTSAFLAVDGGQGLGPVIARTALDAAIPRVADTGVVCVTVSAANHLGMLAWYAEYLAGRGLICVALTTSEALVHPYGGRGALLGTNPIAIGVPAVPEPFVLDMATSEISMGKIHAHALAGTPLEPGWALDAAGNPTTDAEAAKAGAIAPFGGAKGYGLGLGIELLVAALTASATGTDVHGTLDETKPATKGDVFLLLDPVAAPDQLTGYLDQIRASGYDQPVLVPGDRARARRNAALREGIELPQALLDQLDELDPNRKATP</sequence>
<organism evidence="3 4">
    <name type="scientific">Streptomyces yatensis</name>
    <dbReference type="NCBI Taxonomy" id="155177"/>
    <lineage>
        <taxon>Bacteria</taxon>
        <taxon>Bacillati</taxon>
        <taxon>Actinomycetota</taxon>
        <taxon>Actinomycetes</taxon>
        <taxon>Kitasatosporales</taxon>
        <taxon>Streptomycetaceae</taxon>
        <taxon>Streptomyces</taxon>
        <taxon>Streptomyces violaceusniger group</taxon>
    </lineage>
</organism>
<evidence type="ECO:0000313" key="4">
    <source>
        <dbReference type="Proteomes" id="UP001499947"/>
    </source>
</evidence>
<dbReference type="InterPro" id="IPR036111">
    <property type="entry name" value="Mal/L-sulfo/L-lacto_DH-like_sf"/>
</dbReference>
<comment type="similarity">
    <text evidence="1">Belongs to the LDH2/MDH2 oxidoreductase family.</text>
</comment>
<keyword evidence="2" id="KW-0560">Oxidoreductase</keyword>